<keyword evidence="3" id="KW-1185">Reference proteome</keyword>
<evidence type="ECO:0000259" key="1">
    <source>
        <dbReference type="Pfam" id="PF04443"/>
    </source>
</evidence>
<feature type="domain" description="Acyl-protein synthetase LuxE" evidence="1">
    <location>
        <begin position="70"/>
        <end position="369"/>
    </location>
</feature>
<proteinExistence type="predicted"/>
<reference evidence="2 3" key="1">
    <citation type="submission" date="2017-11" db="EMBL/GenBank/DDBJ databases">
        <title>Draft genome sequence of Mitsuaria sp. HWN-4.</title>
        <authorList>
            <person name="Gundlapally S.R."/>
        </authorList>
    </citation>
    <scope>NUCLEOTIDE SEQUENCE [LARGE SCALE GENOMIC DNA]</scope>
    <source>
        <strain evidence="2 3">HWN-4</strain>
    </source>
</reference>
<dbReference type="Pfam" id="PF04443">
    <property type="entry name" value="LuxE"/>
    <property type="match status" value="1"/>
</dbReference>
<evidence type="ECO:0000313" key="3">
    <source>
        <dbReference type="Proteomes" id="UP000231501"/>
    </source>
</evidence>
<dbReference type="OrthoDB" id="6761572at2"/>
<evidence type="ECO:0000313" key="2">
    <source>
        <dbReference type="EMBL" id="PIM55159.1"/>
    </source>
</evidence>
<dbReference type="EMBL" id="PEOG01000005">
    <property type="protein sequence ID" value="PIM55159.1"/>
    <property type="molecule type" value="Genomic_DNA"/>
</dbReference>
<protein>
    <submittedName>
        <fullName evidence="2">Acyl-protein synthetase</fullName>
    </submittedName>
</protein>
<comment type="caution">
    <text evidence="2">The sequence shown here is derived from an EMBL/GenBank/DDBJ whole genome shotgun (WGS) entry which is preliminary data.</text>
</comment>
<dbReference type="InterPro" id="IPR007534">
    <property type="entry name" value="LuxE"/>
</dbReference>
<accession>A0A2G9CI31</accession>
<sequence length="373" mass="41316">MTSSETPAPGPAPVQGPALHLDISRPYDYPESVKGPALLSTMNELTRWHHARGARYAAMVDRLFPAGDAATLDRVPYLPVRLFKTAELRSVPEQDVIKTLTSSGTTGQAVSRIYLDRETSIRQTRVLSAIMASFLGKKRWPMVIVDSGGLLNDRKRFNARAAGILGFSTYGRDHFHCLDDALSLDVAGLQAWLERHADTPVLLFGFTFVVWQGLYQSALRQGVRLHFPKGSLLIHGGGWKRLLDQQVDNEEFKARLNEQFGIDHVHNYYGMVEQVGSIFMECEHGHLHSPAYADVIIRDPYTLEPVPDGTPGVIQVLSAIPLSYPGHSLLTEDVGTRHGRDGCPCGRHGSHFSVRGRLPQVEMRGCSDTRVMA</sequence>
<dbReference type="GO" id="GO:0047474">
    <property type="term" value="F:long-chain fatty acid--protein ligase activity"/>
    <property type="evidence" value="ECO:0007669"/>
    <property type="project" value="InterPro"/>
</dbReference>
<dbReference type="AlphaFoldDB" id="A0A2G9CI31"/>
<gene>
    <name evidence="2" type="ORF">CS062_01090</name>
</gene>
<dbReference type="Gene3D" id="3.40.50.12780">
    <property type="entry name" value="N-terminal domain of ligase-like"/>
    <property type="match status" value="1"/>
</dbReference>
<dbReference type="InterPro" id="IPR042099">
    <property type="entry name" value="ANL_N_sf"/>
</dbReference>
<organism evidence="2 3">
    <name type="scientific">Roseateles chitinivorans</name>
    <dbReference type="NCBI Taxonomy" id="2917965"/>
    <lineage>
        <taxon>Bacteria</taxon>
        <taxon>Pseudomonadati</taxon>
        <taxon>Pseudomonadota</taxon>
        <taxon>Betaproteobacteria</taxon>
        <taxon>Burkholderiales</taxon>
        <taxon>Sphaerotilaceae</taxon>
        <taxon>Roseateles</taxon>
    </lineage>
</organism>
<dbReference type="SUPFAM" id="SSF56801">
    <property type="entry name" value="Acetyl-CoA synthetase-like"/>
    <property type="match status" value="1"/>
</dbReference>
<dbReference type="GO" id="GO:0008218">
    <property type="term" value="P:bioluminescence"/>
    <property type="evidence" value="ECO:0007669"/>
    <property type="project" value="InterPro"/>
</dbReference>
<name>A0A2G9CI31_9BURK</name>
<dbReference type="Proteomes" id="UP000231501">
    <property type="component" value="Unassembled WGS sequence"/>
</dbReference>
<dbReference type="RefSeq" id="WP_099859632.1">
    <property type="nucleotide sequence ID" value="NZ_PEOG01000005.1"/>
</dbReference>